<reference evidence="2" key="1">
    <citation type="submission" date="2018-02" db="EMBL/GenBank/DDBJ databases">
        <title>Rhizophora mucronata_Transcriptome.</title>
        <authorList>
            <person name="Meera S.P."/>
            <person name="Sreeshan A."/>
            <person name="Augustine A."/>
        </authorList>
    </citation>
    <scope>NUCLEOTIDE SEQUENCE</scope>
    <source>
        <tissue evidence="2">Leaf</tissue>
    </source>
</reference>
<accession>A0A2P2PYP0</accession>
<evidence type="ECO:0000256" key="1">
    <source>
        <dbReference type="SAM" id="Phobius"/>
    </source>
</evidence>
<sequence>MQVASNYRFSVKLSNLFKGRESVEFTVHFMALVIFACADFVCALDRPGSHYSGT</sequence>
<keyword evidence="1" id="KW-1133">Transmembrane helix</keyword>
<name>A0A2P2PYP0_RHIMU</name>
<dbReference type="AlphaFoldDB" id="A0A2P2PYP0"/>
<feature type="transmembrane region" description="Helical" evidence="1">
    <location>
        <begin position="25"/>
        <end position="44"/>
    </location>
</feature>
<dbReference type="EMBL" id="GGEC01079387">
    <property type="protein sequence ID" value="MBX59871.1"/>
    <property type="molecule type" value="Transcribed_RNA"/>
</dbReference>
<organism evidence="2">
    <name type="scientific">Rhizophora mucronata</name>
    <name type="common">Asiatic mangrove</name>
    <dbReference type="NCBI Taxonomy" id="61149"/>
    <lineage>
        <taxon>Eukaryota</taxon>
        <taxon>Viridiplantae</taxon>
        <taxon>Streptophyta</taxon>
        <taxon>Embryophyta</taxon>
        <taxon>Tracheophyta</taxon>
        <taxon>Spermatophyta</taxon>
        <taxon>Magnoliopsida</taxon>
        <taxon>eudicotyledons</taxon>
        <taxon>Gunneridae</taxon>
        <taxon>Pentapetalae</taxon>
        <taxon>rosids</taxon>
        <taxon>fabids</taxon>
        <taxon>Malpighiales</taxon>
        <taxon>Rhizophoraceae</taxon>
        <taxon>Rhizophora</taxon>
    </lineage>
</organism>
<protein>
    <submittedName>
        <fullName evidence="2">Uncharacterized protein</fullName>
    </submittedName>
</protein>
<keyword evidence="1" id="KW-0812">Transmembrane</keyword>
<proteinExistence type="predicted"/>
<evidence type="ECO:0000313" key="2">
    <source>
        <dbReference type="EMBL" id="MBX59871.1"/>
    </source>
</evidence>
<keyword evidence="1" id="KW-0472">Membrane</keyword>